<evidence type="ECO:0000313" key="1">
    <source>
        <dbReference type="EMBL" id="AMB86212.1"/>
    </source>
</evidence>
<keyword evidence="2" id="KW-1185">Reference proteome</keyword>
<dbReference type="EMBL" id="CP014135">
    <property type="protein sequence ID" value="AMB86212.1"/>
    <property type="molecule type" value="Genomic_DNA"/>
</dbReference>
<name>A0A0X1T2D2_PSEAA</name>
<sequence length="100" mass="11395">MGPESVADVLFYLRKDRGEFEQRIIVMVMAHGRQKNAFLRFFLSRRAKGVCAHPRGGENWLAMLIDNPSITLSRLLSLGQAAARRHFVLSLIKGSFRRPL</sequence>
<accession>A0A0X1T2D2</accession>
<organism evidence="1 2">
    <name type="scientific">Pseudomonas agarici</name>
    <dbReference type="NCBI Taxonomy" id="46677"/>
    <lineage>
        <taxon>Bacteria</taxon>
        <taxon>Pseudomonadati</taxon>
        <taxon>Pseudomonadota</taxon>
        <taxon>Gammaproteobacteria</taxon>
        <taxon>Pseudomonadales</taxon>
        <taxon>Pseudomonadaceae</taxon>
        <taxon>Pseudomonas</taxon>
    </lineage>
</organism>
<dbReference type="AlphaFoldDB" id="A0A0X1T2D2"/>
<gene>
    <name evidence="1" type="ORF">AWM79_13240</name>
</gene>
<dbReference type="RefSeq" id="WP_017132158.1">
    <property type="nucleotide sequence ID" value="NZ_CP014135.1"/>
</dbReference>
<protein>
    <submittedName>
        <fullName evidence="1">Uncharacterized protein</fullName>
    </submittedName>
</protein>
<dbReference type="Proteomes" id="UP000063229">
    <property type="component" value="Chromosome"/>
</dbReference>
<dbReference type="KEGG" id="pagb:AWM79_13240"/>
<evidence type="ECO:0000313" key="2">
    <source>
        <dbReference type="Proteomes" id="UP000063229"/>
    </source>
</evidence>
<reference evidence="1 2" key="1">
    <citation type="submission" date="2016-01" db="EMBL/GenBank/DDBJ databases">
        <authorList>
            <person name="McClelland M."/>
            <person name="Jain A."/>
            <person name="Saraogi P."/>
            <person name="Mendelson R."/>
            <person name="Westerman R."/>
            <person name="SanMiguel P."/>
            <person name="Csonka L."/>
        </authorList>
    </citation>
    <scope>NUCLEOTIDE SEQUENCE [LARGE SCALE GENOMIC DNA]</scope>
    <source>
        <strain evidence="1 2">NCPPB 2472</strain>
    </source>
</reference>
<proteinExistence type="predicted"/>